<reference evidence="2" key="1">
    <citation type="submission" date="2021-01" db="EMBL/GenBank/DDBJ databases">
        <authorList>
            <person name="Corre E."/>
            <person name="Pelletier E."/>
            <person name="Niang G."/>
            <person name="Scheremetjew M."/>
            <person name="Finn R."/>
            <person name="Kale V."/>
            <person name="Holt S."/>
            <person name="Cochrane G."/>
            <person name="Meng A."/>
            <person name="Brown T."/>
            <person name="Cohen L."/>
        </authorList>
    </citation>
    <scope>NUCLEOTIDE SEQUENCE</scope>
    <source>
        <strain evidence="2">CCMP3105</strain>
    </source>
</reference>
<protein>
    <recommendedName>
        <fullName evidence="3">Ribosomal protein/NADH dehydrogenase domain-containing protein</fullName>
    </recommendedName>
</protein>
<dbReference type="EMBL" id="HBNR01019457">
    <property type="protein sequence ID" value="CAE4573274.1"/>
    <property type="molecule type" value="Transcribed_RNA"/>
</dbReference>
<evidence type="ECO:0008006" key="3">
    <source>
        <dbReference type="Google" id="ProtNLM"/>
    </source>
</evidence>
<evidence type="ECO:0000313" key="2">
    <source>
        <dbReference type="EMBL" id="CAE4573274.1"/>
    </source>
</evidence>
<feature type="region of interest" description="Disordered" evidence="1">
    <location>
        <begin position="63"/>
        <end position="101"/>
    </location>
</feature>
<sequence>MRRVERAILGSPMVLRSVNVVNVVGRRDNKMVEQWMTRFSPMLRYANPALVCEFRPLEAARQQVAQQPASAAEAAGAASEEAGAAGAKAEPQDGADAVDDASSAIAEAQEKEHIELHFTDGTSHSLNLSLYRWSHQIMQRIVELDTEKGLGAG</sequence>
<accession>A0A7S4Q5Q3</accession>
<name>A0A7S4Q5Q3_9DINO</name>
<proteinExistence type="predicted"/>
<evidence type="ECO:0000256" key="1">
    <source>
        <dbReference type="SAM" id="MobiDB-lite"/>
    </source>
</evidence>
<organism evidence="2">
    <name type="scientific">Alexandrium monilatum</name>
    <dbReference type="NCBI Taxonomy" id="311494"/>
    <lineage>
        <taxon>Eukaryota</taxon>
        <taxon>Sar</taxon>
        <taxon>Alveolata</taxon>
        <taxon>Dinophyceae</taxon>
        <taxon>Gonyaulacales</taxon>
        <taxon>Pyrocystaceae</taxon>
        <taxon>Alexandrium</taxon>
    </lineage>
</organism>
<gene>
    <name evidence="2" type="ORF">AMON00008_LOCUS12893</name>
</gene>
<dbReference type="AlphaFoldDB" id="A0A7S4Q5Q3"/>